<reference evidence="2 3" key="1">
    <citation type="journal article" date="2015" name="PeerJ">
        <title>First genomic representation of candidate bacterial phylum KSB3 points to enhanced environmental sensing as a trigger of wastewater bulking.</title>
        <authorList>
            <person name="Sekiguchi Y."/>
            <person name="Ohashi A."/>
            <person name="Parks D.H."/>
            <person name="Yamauchi T."/>
            <person name="Tyson G.W."/>
            <person name="Hugenholtz P."/>
        </authorList>
    </citation>
    <scope>NUCLEOTIDE SEQUENCE [LARGE SCALE GENOMIC DNA]</scope>
</reference>
<organism evidence="2 3">
    <name type="scientific">Vecturithrix granuli</name>
    <dbReference type="NCBI Taxonomy" id="1499967"/>
    <lineage>
        <taxon>Bacteria</taxon>
        <taxon>Candidatus Moduliflexota</taxon>
        <taxon>Candidatus Vecturitrichia</taxon>
        <taxon>Candidatus Vecturitrichales</taxon>
        <taxon>Candidatus Vecturitrichaceae</taxon>
        <taxon>Candidatus Vecturithrix</taxon>
    </lineage>
</organism>
<name>A0A081CAT3_VECG1</name>
<gene>
    <name evidence="2" type="ORF">U27_01589</name>
</gene>
<feature type="domain" description="DNA mimic protein DMP19 C-terminal" evidence="1">
    <location>
        <begin position="54"/>
        <end position="159"/>
    </location>
</feature>
<accession>A0A081CAT3</accession>
<evidence type="ECO:0000313" key="2">
    <source>
        <dbReference type="EMBL" id="GAK61688.1"/>
    </source>
</evidence>
<dbReference type="InterPro" id="IPR025402">
    <property type="entry name" value="DMP19_C"/>
</dbReference>
<protein>
    <recommendedName>
        <fullName evidence="1">DNA mimic protein DMP19 C-terminal domain-containing protein</fullName>
    </recommendedName>
</protein>
<evidence type="ECO:0000313" key="3">
    <source>
        <dbReference type="Proteomes" id="UP000030661"/>
    </source>
</evidence>
<dbReference type="EMBL" id="DF820481">
    <property type="protein sequence ID" value="GAK61688.1"/>
    <property type="molecule type" value="Genomic_DNA"/>
</dbReference>
<dbReference type="eggNOG" id="ENOG502ZTXC">
    <property type="taxonomic scope" value="Bacteria"/>
</dbReference>
<dbReference type="STRING" id="1499967.U27_01589"/>
<dbReference type="Pfam" id="PF14300">
    <property type="entry name" value="DMP19"/>
    <property type="match status" value="1"/>
</dbReference>
<dbReference type="HOGENOM" id="CLU_1465502_0_0_0"/>
<keyword evidence="3" id="KW-1185">Reference proteome</keyword>
<sequence>MTIEQINMCPQDEELLKLISSEMSLLVPDTPPDDIDQYINTIRALPRLFWAMGAIYELDVSITLDDLGWHFGNHYSLAFADETLRALQEIGAQEEANIFQDTIAIVKTYWTELGEVIASDEGKTFAEWYTSSGLDRELAGLNARMWAITIDQHRSLLDYLPQYARMYPAYAVVPKKSIAMQDNP</sequence>
<dbReference type="Proteomes" id="UP000030661">
    <property type="component" value="Unassembled WGS sequence"/>
</dbReference>
<proteinExistence type="predicted"/>
<evidence type="ECO:0000259" key="1">
    <source>
        <dbReference type="Pfam" id="PF14300"/>
    </source>
</evidence>
<dbReference type="AlphaFoldDB" id="A0A081CAT3"/>